<dbReference type="RefSeq" id="WP_368485456.1">
    <property type="nucleotide sequence ID" value="NZ_CP162514.1"/>
</dbReference>
<proteinExistence type="predicted"/>
<evidence type="ECO:0008006" key="3">
    <source>
        <dbReference type="Google" id="ProtNLM"/>
    </source>
</evidence>
<dbReference type="AlphaFoldDB" id="A0AB39ATQ0"/>
<gene>
    <name evidence="2" type="ORF">ABZP26_05750</name>
</gene>
<reference evidence="2" key="1">
    <citation type="submission" date="2024-07" db="EMBL/GenBank/DDBJ databases">
        <authorList>
            <person name="Jiang Y."/>
            <person name="Qin Q."/>
        </authorList>
    </citation>
    <scope>NUCLEOTIDE SEQUENCE</scope>
    <source>
        <strain evidence="2">SD03</strain>
    </source>
</reference>
<accession>A0AB39ATQ0</accession>
<sequence>MQKIMFLLVPLLVAGCQSTSAPSKQTKQLENYTHLVCQVKKQNVGNFSETIIFDKDYQTMTIGDETLSCTSDKYKNCVAKLETPTGYKFYTVSTYTYKYPGSGYLDMAEINNKMLVNASYAELECNRR</sequence>
<keyword evidence="1" id="KW-0732">Signal</keyword>
<organism evidence="2">
    <name type="scientific">Pseudoalteromonas sp. SD03</name>
    <dbReference type="NCBI Taxonomy" id="3231719"/>
    <lineage>
        <taxon>Bacteria</taxon>
        <taxon>Pseudomonadati</taxon>
        <taxon>Pseudomonadota</taxon>
        <taxon>Gammaproteobacteria</taxon>
        <taxon>Alteromonadales</taxon>
        <taxon>Pseudoalteromonadaceae</taxon>
        <taxon>Pseudoalteromonas</taxon>
    </lineage>
</organism>
<evidence type="ECO:0000313" key="2">
    <source>
        <dbReference type="EMBL" id="XDH88692.1"/>
    </source>
</evidence>
<feature type="chain" id="PRO_5044202907" description="Lipoprotein" evidence="1">
    <location>
        <begin position="22"/>
        <end position="128"/>
    </location>
</feature>
<dbReference type="EMBL" id="CP162514">
    <property type="protein sequence ID" value="XDH88692.1"/>
    <property type="molecule type" value="Genomic_DNA"/>
</dbReference>
<feature type="signal peptide" evidence="1">
    <location>
        <begin position="1"/>
        <end position="21"/>
    </location>
</feature>
<dbReference type="PROSITE" id="PS51257">
    <property type="entry name" value="PROKAR_LIPOPROTEIN"/>
    <property type="match status" value="1"/>
</dbReference>
<protein>
    <recommendedName>
        <fullName evidence="3">Lipoprotein</fullName>
    </recommendedName>
</protein>
<evidence type="ECO:0000256" key="1">
    <source>
        <dbReference type="SAM" id="SignalP"/>
    </source>
</evidence>
<name>A0AB39ATQ0_9GAMM</name>